<dbReference type="Gene3D" id="3.40.800.10">
    <property type="entry name" value="Ureohydrolase domain"/>
    <property type="match status" value="1"/>
</dbReference>
<sequence>MKAGYYMQDDYGNVTLVNVSGIYDEQPLFIDKLKKGGAGVIDAVSMTGTNGYCDDMAKENFREMMKEYPTKGIHFIDGGNYHYLTLLWLSLIEEPFDLIVFDNHSDMQKPAFGDVLSCGGWIRNLVEDSGFKGKVTVVGVDKDNIDKEMKELGVKFITKQTILKKRGQQYGLENELIDKCWTGKRPVYISVDKDVLDEKEYKTNWNQGIMSVDELFAIIEDTFEMRKVIGMDICGEMDEAVNSEFGSIYNEINQAVNMRFLKFRIS</sequence>
<accession>A0ABV1GJL2</accession>
<dbReference type="EMBL" id="JBBMES010000001">
    <property type="protein sequence ID" value="MEQ2533665.1"/>
    <property type="molecule type" value="Genomic_DNA"/>
</dbReference>
<comment type="caution">
    <text evidence="2">The sequence shown here is derived from an EMBL/GenBank/DDBJ whole genome shotgun (WGS) entry which is preliminary data.</text>
</comment>
<dbReference type="InterPro" id="IPR023696">
    <property type="entry name" value="Ureohydrolase_dom_sf"/>
</dbReference>
<dbReference type="Pfam" id="PF00491">
    <property type="entry name" value="Arginase"/>
    <property type="match status" value="1"/>
</dbReference>
<reference evidence="2 3" key="1">
    <citation type="submission" date="2024-03" db="EMBL/GenBank/DDBJ databases">
        <title>Human intestinal bacterial collection.</title>
        <authorList>
            <person name="Pauvert C."/>
            <person name="Hitch T.C.A."/>
            <person name="Clavel T."/>
        </authorList>
    </citation>
    <scope>NUCLEOTIDE SEQUENCE [LARGE SCALE GENOMIC DNA]</scope>
    <source>
        <strain evidence="2 3">CLA-JM-H10</strain>
    </source>
</reference>
<comment type="similarity">
    <text evidence="1">Belongs to the arginase family.</text>
</comment>
<name>A0ABV1GJL2_9FIRM</name>
<dbReference type="PANTHER" id="PTHR11358:SF41">
    <property type="entry name" value="ARGINASE"/>
    <property type="match status" value="1"/>
</dbReference>
<evidence type="ECO:0000313" key="3">
    <source>
        <dbReference type="Proteomes" id="UP001480973"/>
    </source>
</evidence>
<organism evidence="2 3">
    <name type="scientific">Lachnospira intestinalis</name>
    <dbReference type="NCBI Taxonomy" id="3133158"/>
    <lineage>
        <taxon>Bacteria</taxon>
        <taxon>Bacillati</taxon>
        <taxon>Bacillota</taxon>
        <taxon>Clostridia</taxon>
        <taxon>Lachnospirales</taxon>
        <taxon>Lachnospiraceae</taxon>
        <taxon>Lachnospira</taxon>
    </lineage>
</organism>
<protein>
    <submittedName>
        <fullName evidence="2">Arginase family protein</fullName>
    </submittedName>
</protein>
<dbReference type="InterPro" id="IPR006035">
    <property type="entry name" value="Ureohydrolase"/>
</dbReference>
<dbReference type="SUPFAM" id="SSF52768">
    <property type="entry name" value="Arginase/deacetylase"/>
    <property type="match status" value="1"/>
</dbReference>
<keyword evidence="3" id="KW-1185">Reference proteome</keyword>
<dbReference type="PROSITE" id="PS51409">
    <property type="entry name" value="ARGINASE_2"/>
    <property type="match status" value="1"/>
</dbReference>
<proteinExistence type="inferred from homology"/>
<dbReference type="Proteomes" id="UP001480973">
    <property type="component" value="Unassembled WGS sequence"/>
</dbReference>
<gene>
    <name evidence="2" type="ORF">WMO38_00910</name>
</gene>
<dbReference type="PANTHER" id="PTHR11358">
    <property type="entry name" value="ARGINASE/AGMATINASE"/>
    <property type="match status" value="1"/>
</dbReference>
<evidence type="ECO:0000256" key="1">
    <source>
        <dbReference type="PROSITE-ProRule" id="PRU00742"/>
    </source>
</evidence>
<evidence type="ECO:0000313" key="2">
    <source>
        <dbReference type="EMBL" id="MEQ2533665.1"/>
    </source>
</evidence>